<dbReference type="GO" id="GO:0000155">
    <property type="term" value="F:phosphorelay sensor kinase activity"/>
    <property type="evidence" value="ECO:0007669"/>
    <property type="project" value="InterPro"/>
</dbReference>
<dbReference type="Pfam" id="PF02518">
    <property type="entry name" value="HATPase_c"/>
    <property type="match status" value="1"/>
</dbReference>
<dbReference type="InterPro" id="IPR005467">
    <property type="entry name" value="His_kinase_dom"/>
</dbReference>
<dbReference type="InterPro" id="IPR003594">
    <property type="entry name" value="HATPase_dom"/>
</dbReference>
<evidence type="ECO:0000256" key="2">
    <source>
        <dbReference type="ARBA" id="ARBA00004370"/>
    </source>
</evidence>
<dbReference type="Gene3D" id="1.10.287.130">
    <property type="match status" value="1"/>
</dbReference>
<evidence type="ECO:0000313" key="15">
    <source>
        <dbReference type="Proteomes" id="UP001228113"/>
    </source>
</evidence>
<comment type="catalytic activity">
    <reaction evidence="1">
        <text>ATP + protein L-histidine = ADP + protein N-phospho-L-histidine.</text>
        <dbReference type="EC" id="2.7.13.3"/>
    </reaction>
</comment>
<dbReference type="CDD" id="cd00075">
    <property type="entry name" value="HATPase"/>
    <property type="match status" value="1"/>
</dbReference>
<dbReference type="Gene3D" id="3.30.565.10">
    <property type="entry name" value="Histidine kinase-like ATPase, C-terminal domain"/>
    <property type="match status" value="1"/>
</dbReference>
<keyword evidence="4" id="KW-0597">Phosphoprotein</keyword>
<reference evidence="14" key="1">
    <citation type="journal article" date="2023" name="Int. J. Syst. Evol. Microbiol.">
        <title>Mesoterricola silvestris gen. nov., sp. nov., Mesoterricola sediminis sp. nov., Geothrix oryzae sp. nov., Geothrix edaphica sp. nov., Geothrix rubra sp. nov., and Geothrix limicola sp. nov., six novel members of Acidobacteriota isolated from soils.</title>
        <authorList>
            <person name="Itoh H."/>
            <person name="Sugisawa Y."/>
            <person name="Mise K."/>
            <person name="Xu Z."/>
            <person name="Kuniyasu M."/>
            <person name="Ushijima N."/>
            <person name="Kawano K."/>
            <person name="Kobayashi E."/>
            <person name="Shiratori Y."/>
            <person name="Masuda Y."/>
            <person name="Senoo K."/>
        </authorList>
    </citation>
    <scope>NUCLEOTIDE SEQUENCE</scope>
    <source>
        <strain evidence="14">W786</strain>
    </source>
</reference>
<name>A0AA48H2G6_9BACT</name>
<dbReference type="PRINTS" id="PR00344">
    <property type="entry name" value="BCTRLSENSOR"/>
</dbReference>
<evidence type="ECO:0000313" key="14">
    <source>
        <dbReference type="EMBL" id="BDU78750.1"/>
    </source>
</evidence>
<dbReference type="InterPro" id="IPR036097">
    <property type="entry name" value="HisK_dim/P_sf"/>
</dbReference>
<keyword evidence="8" id="KW-0067">ATP-binding</keyword>
<feature type="coiled-coil region" evidence="10">
    <location>
        <begin position="247"/>
        <end position="313"/>
    </location>
</feature>
<organism evidence="14 15">
    <name type="scientific">Mesoterricola sediminis</name>
    <dbReference type="NCBI Taxonomy" id="2927980"/>
    <lineage>
        <taxon>Bacteria</taxon>
        <taxon>Pseudomonadati</taxon>
        <taxon>Acidobacteriota</taxon>
        <taxon>Holophagae</taxon>
        <taxon>Holophagales</taxon>
        <taxon>Holophagaceae</taxon>
        <taxon>Mesoterricola</taxon>
    </lineage>
</organism>
<keyword evidence="11" id="KW-1133">Transmembrane helix</keyword>
<dbReference type="InterPro" id="IPR036890">
    <property type="entry name" value="HATPase_C_sf"/>
</dbReference>
<evidence type="ECO:0000256" key="4">
    <source>
        <dbReference type="ARBA" id="ARBA00022553"/>
    </source>
</evidence>
<dbReference type="CDD" id="cd06225">
    <property type="entry name" value="HAMP"/>
    <property type="match status" value="1"/>
</dbReference>
<keyword evidence="15" id="KW-1185">Reference proteome</keyword>
<keyword evidence="6" id="KW-0547">Nucleotide-binding</keyword>
<dbReference type="EC" id="2.7.13.3" evidence="3"/>
<evidence type="ECO:0000256" key="7">
    <source>
        <dbReference type="ARBA" id="ARBA00022777"/>
    </source>
</evidence>
<dbReference type="Proteomes" id="UP001228113">
    <property type="component" value="Chromosome"/>
</dbReference>
<dbReference type="SMART" id="SM00304">
    <property type="entry name" value="HAMP"/>
    <property type="match status" value="1"/>
</dbReference>
<evidence type="ECO:0000256" key="10">
    <source>
        <dbReference type="SAM" id="Coils"/>
    </source>
</evidence>
<dbReference type="PANTHER" id="PTHR43065:SF10">
    <property type="entry name" value="PEROXIDE STRESS-ACTIVATED HISTIDINE KINASE MAK3"/>
    <property type="match status" value="1"/>
</dbReference>
<dbReference type="InterPro" id="IPR004358">
    <property type="entry name" value="Sig_transdc_His_kin-like_C"/>
</dbReference>
<feature type="domain" description="Histidine kinase" evidence="12">
    <location>
        <begin position="322"/>
        <end position="532"/>
    </location>
</feature>
<sequence>MTFAPMAWFRSLHAKLFTVTALVTSLLTIAVAYSITRNSRRELENYTRNLAFETSSVVETEILQRWDKDFHDFKDKRKIEELLEGLAGPDRSIFRIDVFKREEGDTVSLVTSSGDDDAVEWGKEIGSYMRGKPQAEMVNLNTGTRAWKFYLPIRNPVKGRPPLGLIRTYCDLEHWETVWEHNLKNTYVRLPLVLLGEFILLWVILATVVTEPIRSITDAMSRLQAGDPSARTDVRSTDELGIIADRFNQMAAQLERAGQEREALIEEIRGFNATLQFRIEEALSALQAKNRELEQLMEGNALLREELGQQERLAIAGQLTAAFAHEVGTPLNLVNSHLQLLEAQPGLDEKTNERVAVIRAQIERVGDIVRRMMSVTRRPRLHTEAVPFGPLLADLQRLWNPTLAAHNVTFETEAPEGCVLSVDRRQMEQLFLNLVNNAVDAMPEGGRLALAVKADPEGPRWLISLSDTGTGIPEELLAKVFKPMFTTKPEGKGTGLGLAICREIVRAHGGEITLESREGEGTTIRFPLPAMA</sequence>
<evidence type="ECO:0000256" key="11">
    <source>
        <dbReference type="SAM" id="Phobius"/>
    </source>
</evidence>
<dbReference type="SMART" id="SM00387">
    <property type="entry name" value="HATPase_c"/>
    <property type="match status" value="1"/>
</dbReference>
<dbReference type="PANTHER" id="PTHR43065">
    <property type="entry name" value="SENSOR HISTIDINE KINASE"/>
    <property type="match status" value="1"/>
</dbReference>
<keyword evidence="11" id="KW-0472">Membrane</keyword>
<evidence type="ECO:0000256" key="9">
    <source>
        <dbReference type="ARBA" id="ARBA00023012"/>
    </source>
</evidence>
<dbReference type="PROSITE" id="PS50885">
    <property type="entry name" value="HAMP"/>
    <property type="match status" value="1"/>
</dbReference>
<comment type="subcellular location">
    <subcellularLocation>
        <location evidence="2">Membrane</location>
    </subcellularLocation>
</comment>
<evidence type="ECO:0000256" key="8">
    <source>
        <dbReference type="ARBA" id="ARBA00022840"/>
    </source>
</evidence>
<feature type="domain" description="HAMP" evidence="13">
    <location>
        <begin position="207"/>
        <end position="259"/>
    </location>
</feature>
<evidence type="ECO:0000256" key="1">
    <source>
        <dbReference type="ARBA" id="ARBA00000085"/>
    </source>
</evidence>
<evidence type="ECO:0000259" key="12">
    <source>
        <dbReference type="PROSITE" id="PS50109"/>
    </source>
</evidence>
<dbReference type="PROSITE" id="PS50109">
    <property type="entry name" value="HIS_KIN"/>
    <property type="match status" value="1"/>
</dbReference>
<evidence type="ECO:0000259" key="13">
    <source>
        <dbReference type="PROSITE" id="PS50885"/>
    </source>
</evidence>
<evidence type="ECO:0000256" key="6">
    <source>
        <dbReference type="ARBA" id="ARBA00022741"/>
    </source>
</evidence>
<dbReference type="SUPFAM" id="SSF55874">
    <property type="entry name" value="ATPase domain of HSP90 chaperone/DNA topoisomerase II/histidine kinase"/>
    <property type="match status" value="1"/>
</dbReference>
<dbReference type="Pfam" id="PF00672">
    <property type="entry name" value="HAMP"/>
    <property type="match status" value="1"/>
</dbReference>
<proteinExistence type="predicted"/>
<dbReference type="SUPFAM" id="SSF47384">
    <property type="entry name" value="Homodimeric domain of signal transducing histidine kinase"/>
    <property type="match status" value="1"/>
</dbReference>
<keyword evidence="5" id="KW-0808">Transferase</keyword>
<feature type="transmembrane region" description="Helical" evidence="11">
    <location>
        <begin position="190"/>
        <end position="210"/>
    </location>
</feature>
<dbReference type="SUPFAM" id="SSF158472">
    <property type="entry name" value="HAMP domain-like"/>
    <property type="match status" value="1"/>
</dbReference>
<keyword evidence="7" id="KW-0418">Kinase</keyword>
<dbReference type="SMART" id="SM00388">
    <property type="entry name" value="HisKA"/>
    <property type="match status" value="1"/>
</dbReference>
<dbReference type="CDD" id="cd00082">
    <property type="entry name" value="HisKA"/>
    <property type="match status" value="1"/>
</dbReference>
<evidence type="ECO:0000256" key="5">
    <source>
        <dbReference type="ARBA" id="ARBA00022679"/>
    </source>
</evidence>
<dbReference type="GO" id="GO:0016020">
    <property type="term" value="C:membrane"/>
    <property type="evidence" value="ECO:0007669"/>
    <property type="project" value="UniProtKB-SubCell"/>
</dbReference>
<dbReference type="GO" id="GO:0005524">
    <property type="term" value="F:ATP binding"/>
    <property type="evidence" value="ECO:0007669"/>
    <property type="project" value="UniProtKB-KW"/>
</dbReference>
<dbReference type="AlphaFoldDB" id="A0AA48H2G6"/>
<accession>A0AA48H2G6</accession>
<keyword evidence="11" id="KW-0812">Transmembrane</keyword>
<evidence type="ECO:0000256" key="3">
    <source>
        <dbReference type="ARBA" id="ARBA00012438"/>
    </source>
</evidence>
<protein>
    <recommendedName>
        <fullName evidence="3">histidine kinase</fullName>
        <ecNumber evidence="3">2.7.13.3</ecNumber>
    </recommendedName>
</protein>
<dbReference type="EMBL" id="AP027081">
    <property type="protein sequence ID" value="BDU78750.1"/>
    <property type="molecule type" value="Genomic_DNA"/>
</dbReference>
<dbReference type="Gene3D" id="6.10.340.10">
    <property type="match status" value="1"/>
</dbReference>
<dbReference type="KEGG" id="msea:METESE_37080"/>
<keyword evidence="9" id="KW-0902">Two-component regulatory system</keyword>
<keyword evidence="10" id="KW-0175">Coiled coil</keyword>
<dbReference type="Pfam" id="PF00512">
    <property type="entry name" value="HisKA"/>
    <property type="match status" value="1"/>
</dbReference>
<dbReference type="InterPro" id="IPR003661">
    <property type="entry name" value="HisK_dim/P_dom"/>
</dbReference>
<dbReference type="InterPro" id="IPR003660">
    <property type="entry name" value="HAMP_dom"/>
</dbReference>
<gene>
    <name evidence="14" type="ORF">METESE_37080</name>
</gene>
<dbReference type="RefSeq" id="WP_243335766.1">
    <property type="nucleotide sequence ID" value="NZ_AP027081.1"/>
</dbReference>